<dbReference type="AlphaFoldDB" id="A0A6A3CFG2"/>
<proteinExistence type="predicted"/>
<dbReference type="PANTHER" id="PTHR47926">
    <property type="entry name" value="PENTATRICOPEPTIDE REPEAT-CONTAINING PROTEIN"/>
    <property type="match status" value="1"/>
</dbReference>
<dbReference type="Pfam" id="PF20431">
    <property type="entry name" value="E_motif"/>
    <property type="match status" value="1"/>
</dbReference>
<evidence type="ECO:0000313" key="4">
    <source>
        <dbReference type="Proteomes" id="UP000436088"/>
    </source>
</evidence>
<dbReference type="InterPro" id="IPR046960">
    <property type="entry name" value="PPR_At4g14850-like_plant"/>
</dbReference>
<dbReference type="Pfam" id="PF13041">
    <property type="entry name" value="PPR_2"/>
    <property type="match status" value="1"/>
</dbReference>
<reference evidence="3" key="1">
    <citation type="submission" date="2019-09" db="EMBL/GenBank/DDBJ databases">
        <title>Draft genome information of white flower Hibiscus syriacus.</title>
        <authorList>
            <person name="Kim Y.-M."/>
        </authorList>
    </citation>
    <scope>NUCLEOTIDE SEQUENCE [LARGE SCALE GENOMIC DNA]</scope>
    <source>
        <strain evidence="3">YM2019G1</strain>
    </source>
</reference>
<gene>
    <name evidence="3" type="ORF">F3Y22_tig00005459pilonHSYRG00057</name>
</gene>
<evidence type="ECO:0000313" key="3">
    <source>
        <dbReference type="EMBL" id="KAE8727427.1"/>
    </source>
</evidence>
<protein>
    <recommendedName>
        <fullName evidence="5">Pentatricopeptide repeat-containing protein</fullName>
    </recommendedName>
</protein>
<dbReference type="InterPro" id="IPR011990">
    <property type="entry name" value="TPR-like_helical_dom_sf"/>
</dbReference>
<evidence type="ECO:0000256" key="1">
    <source>
        <dbReference type="ARBA" id="ARBA00022737"/>
    </source>
</evidence>
<sequence length="178" mass="19767">MAKRNQMSYTVMISGLAMHGHGEEALRIYSMMLEEGLEPADVVYVGILSACSHAGLLDEGFEPYGCMPIEPNDVVWRSLLSACRVHCNLEIGEIASKHLFQLNSQNPGDYVILSNMYARAEKWPEVSKVQIQRFKPGAGIQLGRGREKNPQVCLARYVTSSMQKHLRDDSPDGVAAEI</sequence>
<organism evidence="3 4">
    <name type="scientific">Hibiscus syriacus</name>
    <name type="common">Rose of Sharon</name>
    <dbReference type="NCBI Taxonomy" id="106335"/>
    <lineage>
        <taxon>Eukaryota</taxon>
        <taxon>Viridiplantae</taxon>
        <taxon>Streptophyta</taxon>
        <taxon>Embryophyta</taxon>
        <taxon>Tracheophyta</taxon>
        <taxon>Spermatophyta</taxon>
        <taxon>Magnoliopsida</taxon>
        <taxon>eudicotyledons</taxon>
        <taxon>Gunneridae</taxon>
        <taxon>Pentapetalae</taxon>
        <taxon>rosids</taxon>
        <taxon>malvids</taxon>
        <taxon>Malvales</taxon>
        <taxon>Malvaceae</taxon>
        <taxon>Malvoideae</taxon>
        <taxon>Hibiscus</taxon>
    </lineage>
</organism>
<dbReference type="EMBL" id="VEPZ02000307">
    <property type="protein sequence ID" value="KAE8727427.1"/>
    <property type="molecule type" value="Genomic_DNA"/>
</dbReference>
<comment type="caution">
    <text evidence="3">The sequence shown here is derived from an EMBL/GenBank/DDBJ whole genome shotgun (WGS) entry which is preliminary data.</text>
</comment>
<dbReference type="Proteomes" id="UP000436088">
    <property type="component" value="Unassembled WGS sequence"/>
</dbReference>
<keyword evidence="4" id="KW-1185">Reference proteome</keyword>
<evidence type="ECO:0000256" key="2">
    <source>
        <dbReference type="PROSITE-ProRule" id="PRU00708"/>
    </source>
</evidence>
<dbReference type="InterPro" id="IPR046848">
    <property type="entry name" value="E_motif"/>
</dbReference>
<keyword evidence="1" id="KW-0677">Repeat</keyword>
<accession>A0A6A3CFG2</accession>
<feature type="repeat" description="PPR" evidence="2">
    <location>
        <begin position="5"/>
        <end position="39"/>
    </location>
</feature>
<dbReference type="GO" id="GO:0003723">
    <property type="term" value="F:RNA binding"/>
    <property type="evidence" value="ECO:0007669"/>
    <property type="project" value="InterPro"/>
</dbReference>
<dbReference type="InterPro" id="IPR002885">
    <property type="entry name" value="PPR_rpt"/>
</dbReference>
<dbReference type="PROSITE" id="PS51375">
    <property type="entry name" value="PPR"/>
    <property type="match status" value="1"/>
</dbReference>
<evidence type="ECO:0008006" key="5">
    <source>
        <dbReference type="Google" id="ProtNLM"/>
    </source>
</evidence>
<dbReference type="NCBIfam" id="TIGR00756">
    <property type="entry name" value="PPR"/>
    <property type="match status" value="1"/>
</dbReference>
<name>A0A6A3CFG2_HIBSY</name>
<dbReference type="GO" id="GO:0009451">
    <property type="term" value="P:RNA modification"/>
    <property type="evidence" value="ECO:0007669"/>
    <property type="project" value="InterPro"/>
</dbReference>
<dbReference type="Gene3D" id="1.25.40.10">
    <property type="entry name" value="Tetratricopeptide repeat domain"/>
    <property type="match status" value="1"/>
</dbReference>